<evidence type="ECO:0000256" key="8">
    <source>
        <dbReference type="ARBA" id="ARBA00048556"/>
    </source>
</evidence>
<proteinExistence type="inferred from homology"/>
<feature type="binding site" evidence="10">
    <location>
        <position position="37"/>
    </location>
    <ligand>
        <name>phosphate</name>
        <dbReference type="ChEBI" id="CHEBI:43474"/>
    </ligand>
</feature>
<accession>E0ICF8</accession>
<protein>
    <recommendedName>
        <fullName evidence="9">Purine nucleoside phosphorylase</fullName>
        <ecNumber evidence="9">2.4.2.1</ecNumber>
    </recommendedName>
    <alternativeName>
        <fullName evidence="9">Inosine-guanosine phosphorylase</fullName>
    </alternativeName>
</protein>
<evidence type="ECO:0000256" key="5">
    <source>
        <dbReference type="ARBA" id="ARBA00022553"/>
    </source>
</evidence>
<organism evidence="12 13">
    <name type="scientific">Paenibacillus curdlanolyticus YK9</name>
    <dbReference type="NCBI Taxonomy" id="717606"/>
    <lineage>
        <taxon>Bacteria</taxon>
        <taxon>Bacillati</taxon>
        <taxon>Bacillota</taxon>
        <taxon>Bacilli</taxon>
        <taxon>Bacillales</taxon>
        <taxon>Paenibacillaceae</taxon>
        <taxon>Paenibacillus</taxon>
    </lineage>
</organism>
<evidence type="ECO:0000256" key="1">
    <source>
        <dbReference type="ARBA" id="ARBA00002678"/>
    </source>
</evidence>
<dbReference type="GO" id="GO:0009116">
    <property type="term" value="P:nucleoside metabolic process"/>
    <property type="evidence" value="ECO:0007669"/>
    <property type="project" value="InterPro"/>
</dbReference>
<dbReference type="InterPro" id="IPR000845">
    <property type="entry name" value="Nucleoside_phosphorylase_d"/>
</dbReference>
<comment type="similarity">
    <text evidence="3 9">Belongs to the PNP/MTAP phosphorylase family.</text>
</comment>
<comment type="function">
    <text evidence="1">The purine nucleoside phosphorylases catalyze the phosphorolytic breakdown of the N-glycosidic bond in the beta-(deoxy)ribonucleoside molecules, with the formation of the corresponding free purine bases and pentose-1-phosphate. Cleaves guanosine, inosine, 2'-deoxyguanosine and 2'-deoxyinosine.</text>
</comment>
<dbReference type="SUPFAM" id="SSF53167">
    <property type="entry name" value="Purine and uridine phosphorylases"/>
    <property type="match status" value="1"/>
</dbReference>
<dbReference type="InterPro" id="IPR011270">
    <property type="entry name" value="Pur_Nuc_Pase_Ino/Guo-sp"/>
</dbReference>
<dbReference type="eggNOG" id="COG0005">
    <property type="taxonomic scope" value="Bacteria"/>
</dbReference>
<comment type="pathway">
    <text evidence="2 9">Purine metabolism; purine nucleoside salvage.</text>
</comment>
<dbReference type="PANTHER" id="PTHR11904:SF9">
    <property type="entry name" value="PURINE NUCLEOSIDE PHOSPHORYLASE-RELATED"/>
    <property type="match status" value="1"/>
</dbReference>
<evidence type="ECO:0000313" key="12">
    <source>
        <dbReference type="EMBL" id="EFM09844.1"/>
    </source>
</evidence>
<dbReference type="AlphaFoldDB" id="E0ICF8"/>
<dbReference type="CDD" id="cd09009">
    <property type="entry name" value="PNP-EcPNPII_like"/>
    <property type="match status" value="1"/>
</dbReference>
<dbReference type="InterPro" id="IPR035994">
    <property type="entry name" value="Nucleoside_phosphorylase_sf"/>
</dbReference>
<dbReference type="UniPathway" id="UPA00606"/>
<dbReference type="Gene3D" id="3.40.50.1580">
    <property type="entry name" value="Nucleoside phosphorylase domain"/>
    <property type="match status" value="1"/>
</dbReference>
<dbReference type="NCBIfam" id="TIGR01697">
    <property type="entry name" value="PNPH-PUNA-XAPA"/>
    <property type="match status" value="1"/>
</dbReference>
<evidence type="ECO:0000256" key="10">
    <source>
        <dbReference type="PIRSR" id="PIRSR000477-2"/>
    </source>
</evidence>
<feature type="binding site" evidence="10">
    <location>
        <position position="242"/>
    </location>
    <ligand>
        <name>a purine D-ribonucleoside</name>
        <dbReference type="ChEBI" id="CHEBI:142355"/>
    </ligand>
</feature>
<evidence type="ECO:0000256" key="9">
    <source>
        <dbReference type="PIRNR" id="PIRNR000477"/>
    </source>
</evidence>
<keyword evidence="7 9" id="KW-0808">Transferase</keyword>
<dbReference type="PANTHER" id="PTHR11904">
    <property type="entry name" value="METHYLTHIOADENOSINE/PURINE NUCLEOSIDE PHOSPHORYLASE"/>
    <property type="match status" value="1"/>
</dbReference>
<evidence type="ECO:0000256" key="2">
    <source>
        <dbReference type="ARBA" id="ARBA00005058"/>
    </source>
</evidence>
<dbReference type="EC" id="2.4.2.1" evidence="9"/>
<feature type="binding site" evidence="10">
    <location>
        <position position="68"/>
    </location>
    <ligand>
        <name>phosphate</name>
        <dbReference type="ChEBI" id="CHEBI:43474"/>
    </ligand>
</feature>
<dbReference type="GO" id="GO:0005737">
    <property type="term" value="C:cytoplasm"/>
    <property type="evidence" value="ECO:0007669"/>
    <property type="project" value="TreeGrafter"/>
</dbReference>
<comment type="subunit">
    <text evidence="4">Homotrimer.</text>
</comment>
<dbReference type="InterPro" id="IPR011268">
    <property type="entry name" value="Purine_phosphorylase"/>
</dbReference>
<feature type="binding site" evidence="10">
    <location>
        <position position="219"/>
    </location>
    <ligand>
        <name>phosphate</name>
        <dbReference type="ChEBI" id="CHEBI:43474"/>
    </ligand>
</feature>
<sequence length="279" mass="29866">MSNHAGETLPNEAYAEAAAYLTAQTSIKPEIGLILGSGLGVLGDHLTEVTTIPYASIPHFPVSTVEGHAGELMIGYLNGRPVVLMRGRFHMYEGYGPELTSFPVRVMQSLGVAKLIVTNAAGGINTGYDPGDLMLITDHINLTGRNPLIGANDDRFGVRFPDMSEAYSRKFRAIAQETAQASGFSLREGVYVGVLGPSYETPAEIRMMRTLGADAVGMSTVAEVIAARHCGIEVLGISCISNMASGILDQPLSHDEVIETTERVKARFLKLVSEVVTKL</sequence>
<name>E0ICF8_9BACL</name>
<keyword evidence="6 9" id="KW-0328">Glycosyltransferase</keyword>
<feature type="binding site" evidence="10">
    <location>
        <position position="120"/>
    </location>
    <ligand>
        <name>phosphate</name>
        <dbReference type="ChEBI" id="CHEBI:43474"/>
    </ligand>
</feature>
<comment type="catalytic activity">
    <reaction evidence="8">
        <text>a purine 2'-deoxy-D-ribonucleoside + phosphate = a purine nucleobase + 2-deoxy-alpha-D-ribose 1-phosphate</text>
        <dbReference type="Rhea" id="RHEA:36431"/>
        <dbReference type="ChEBI" id="CHEBI:26386"/>
        <dbReference type="ChEBI" id="CHEBI:43474"/>
        <dbReference type="ChEBI" id="CHEBI:57259"/>
        <dbReference type="ChEBI" id="CHEBI:142361"/>
        <dbReference type="EC" id="2.4.2.1"/>
    </reaction>
</comment>
<feature type="binding site" evidence="10">
    <location>
        <begin position="88"/>
        <end position="90"/>
    </location>
    <ligand>
        <name>phosphate</name>
        <dbReference type="ChEBI" id="CHEBI:43474"/>
    </ligand>
</feature>
<evidence type="ECO:0000256" key="7">
    <source>
        <dbReference type="ARBA" id="ARBA00022679"/>
    </source>
</evidence>
<evidence type="ECO:0000313" key="13">
    <source>
        <dbReference type="Proteomes" id="UP000005387"/>
    </source>
</evidence>
<feature type="domain" description="Nucleoside phosphorylase" evidence="11">
    <location>
        <begin position="31"/>
        <end position="276"/>
    </location>
</feature>
<dbReference type="PIRSF" id="PIRSF000477">
    <property type="entry name" value="PurNPase"/>
    <property type="match status" value="1"/>
</dbReference>
<evidence type="ECO:0000259" key="11">
    <source>
        <dbReference type="Pfam" id="PF01048"/>
    </source>
</evidence>
<evidence type="ECO:0000256" key="6">
    <source>
        <dbReference type="ARBA" id="ARBA00022676"/>
    </source>
</evidence>
<keyword evidence="5" id="KW-0597">Phosphoprotein</keyword>
<evidence type="ECO:0000256" key="3">
    <source>
        <dbReference type="ARBA" id="ARBA00006751"/>
    </source>
</evidence>
<dbReference type="STRING" id="717606.PaecuDRAFT_3347"/>
<dbReference type="FunFam" id="3.40.50.1580:FF:000010">
    <property type="entry name" value="Purine nucleoside phosphorylase"/>
    <property type="match status" value="1"/>
</dbReference>
<dbReference type="NCBIfam" id="TIGR01700">
    <property type="entry name" value="PNPH"/>
    <property type="match status" value="1"/>
</dbReference>
<keyword evidence="13" id="KW-1185">Reference proteome</keyword>
<gene>
    <name evidence="12" type="ORF">PaecuDRAFT_3347</name>
</gene>
<dbReference type="EMBL" id="AEDD01000009">
    <property type="protein sequence ID" value="EFM09844.1"/>
    <property type="molecule type" value="Genomic_DNA"/>
</dbReference>
<feature type="binding site" evidence="10">
    <location>
        <position position="200"/>
    </location>
    <ligand>
        <name>a purine D-ribonucleoside</name>
        <dbReference type="ChEBI" id="CHEBI:142355"/>
    </ligand>
</feature>
<dbReference type="Pfam" id="PF01048">
    <property type="entry name" value="PNP_UDP_1"/>
    <property type="match status" value="1"/>
</dbReference>
<reference evidence="12 13" key="1">
    <citation type="submission" date="2010-07" db="EMBL/GenBank/DDBJ databases">
        <title>The draft genome of Paenibacillus curdlanolyticus YK9.</title>
        <authorList>
            <consortium name="US DOE Joint Genome Institute (JGI-PGF)"/>
            <person name="Lucas S."/>
            <person name="Copeland A."/>
            <person name="Lapidus A."/>
            <person name="Cheng J.-F."/>
            <person name="Bruce D."/>
            <person name="Goodwin L."/>
            <person name="Pitluck S."/>
            <person name="Land M.L."/>
            <person name="Hauser L."/>
            <person name="Chang Y.-J."/>
            <person name="Jeffries C."/>
            <person name="Anderson I.J."/>
            <person name="Johnson E."/>
            <person name="Loganathan U."/>
            <person name="Mulhopadhyay B."/>
            <person name="Kyrpides N."/>
            <person name="Woyke T.J."/>
        </authorList>
    </citation>
    <scope>NUCLEOTIDE SEQUENCE [LARGE SCALE GENOMIC DNA]</scope>
    <source>
        <strain evidence="12 13">YK9</strain>
    </source>
</reference>
<dbReference type="GO" id="GO:0004731">
    <property type="term" value="F:purine-nucleoside phosphorylase activity"/>
    <property type="evidence" value="ECO:0007669"/>
    <property type="project" value="UniProtKB-EC"/>
</dbReference>
<dbReference type="Proteomes" id="UP000005387">
    <property type="component" value="Unassembled WGS sequence"/>
</dbReference>
<evidence type="ECO:0000256" key="4">
    <source>
        <dbReference type="ARBA" id="ARBA00011233"/>
    </source>
</evidence>
<dbReference type="NCBIfam" id="NF006054">
    <property type="entry name" value="PRK08202.1"/>
    <property type="match status" value="1"/>
</dbReference>
<dbReference type="RefSeq" id="WP_006039335.1">
    <property type="nucleotide sequence ID" value="NZ_AEDD01000009.1"/>
</dbReference>